<keyword evidence="2" id="KW-0812">Transmembrane</keyword>
<proteinExistence type="predicted"/>
<organism evidence="3 4">
    <name type="scientific">Sphingomonas parva</name>
    <dbReference type="NCBI Taxonomy" id="2555898"/>
    <lineage>
        <taxon>Bacteria</taxon>
        <taxon>Pseudomonadati</taxon>
        <taxon>Pseudomonadota</taxon>
        <taxon>Alphaproteobacteria</taxon>
        <taxon>Sphingomonadales</taxon>
        <taxon>Sphingomonadaceae</taxon>
        <taxon>Sphingomonas</taxon>
    </lineage>
</organism>
<keyword evidence="2" id="KW-0472">Membrane</keyword>
<feature type="transmembrane region" description="Helical" evidence="2">
    <location>
        <begin position="118"/>
        <end position="135"/>
    </location>
</feature>
<dbReference type="AlphaFoldDB" id="A0A4Y8ZVR0"/>
<feature type="transmembrane region" description="Helical" evidence="2">
    <location>
        <begin position="65"/>
        <end position="83"/>
    </location>
</feature>
<sequence>MSDSDLDLEKLAELWNEPDASTAEDVDALARRARREARLMGWADTALAVIIVGSLVLGAMMKPSLPVAAGALLTIVMTLWLNWKRRNFRQINRTLAAATRTDFLESSIRLARTRLRRATFSLITFPPAILAALLYRVSTKGEIDHPVIAIVKWAASLRGMVALGLLVLLFLWMLRSRRRQRDELRRLEEIHRDYAEEAEREQRLEV</sequence>
<evidence type="ECO:0000256" key="2">
    <source>
        <dbReference type="SAM" id="Phobius"/>
    </source>
</evidence>
<keyword evidence="1" id="KW-0175">Coiled coil</keyword>
<feature type="transmembrane region" description="Helical" evidence="2">
    <location>
        <begin position="39"/>
        <end position="59"/>
    </location>
</feature>
<dbReference type="RefSeq" id="WP_135084404.1">
    <property type="nucleotide sequence ID" value="NZ_SPDV01000008.1"/>
</dbReference>
<accession>A0A4Y8ZVR0</accession>
<dbReference type="Proteomes" id="UP000298213">
    <property type="component" value="Unassembled WGS sequence"/>
</dbReference>
<evidence type="ECO:0000256" key="1">
    <source>
        <dbReference type="SAM" id="Coils"/>
    </source>
</evidence>
<evidence type="ECO:0000313" key="4">
    <source>
        <dbReference type="Proteomes" id="UP000298213"/>
    </source>
</evidence>
<feature type="coiled-coil region" evidence="1">
    <location>
        <begin position="177"/>
        <end position="204"/>
    </location>
</feature>
<dbReference type="EMBL" id="SPDV01000008">
    <property type="protein sequence ID" value="TFI59225.1"/>
    <property type="molecule type" value="Genomic_DNA"/>
</dbReference>
<evidence type="ECO:0000313" key="3">
    <source>
        <dbReference type="EMBL" id="TFI59225.1"/>
    </source>
</evidence>
<keyword evidence="4" id="KW-1185">Reference proteome</keyword>
<keyword evidence="2" id="KW-1133">Transmembrane helix</keyword>
<comment type="caution">
    <text evidence="3">The sequence shown here is derived from an EMBL/GenBank/DDBJ whole genome shotgun (WGS) entry which is preliminary data.</text>
</comment>
<name>A0A4Y8ZVR0_9SPHN</name>
<reference evidence="3 4" key="1">
    <citation type="submission" date="2019-03" db="EMBL/GenBank/DDBJ databases">
        <title>Genome sequence of Sphingomonas sp. 17J27-24.</title>
        <authorList>
            <person name="Kim M."/>
            <person name="Maeng S."/>
            <person name="Sathiyaraj S."/>
        </authorList>
    </citation>
    <scope>NUCLEOTIDE SEQUENCE [LARGE SCALE GENOMIC DNA]</scope>
    <source>
        <strain evidence="3 4">17J27-24</strain>
    </source>
</reference>
<gene>
    <name evidence="3" type="ORF">E2493_05095</name>
</gene>
<protein>
    <submittedName>
        <fullName evidence="3">Uncharacterized protein</fullName>
    </submittedName>
</protein>
<feature type="transmembrane region" description="Helical" evidence="2">
    <location>
        <begin position="155"/>
        <end position="174"/>
    </location>
</feature>